<evidence type="ECO:0000313" key="4">
    <source>
        <dbReference type="Proteomes" id="UP000274504"/>
    </source>
</evidence>
<accession>A0A0R3SUN6</accession>
<dbReference type="Gene3D" id="3.40.720.10">
    <property type="entry name" value="Alkaline Phosphatase, subunit A"/>
    <property type="match status" value="1"/>
</dbReference>
<sequence length="540" mass="61317">MRRCVGGLVFVLWIFLICIKPVYSFGTNRKDKILLISAEYVPFDIIISPDVNLSTFRSFINESCLLNEISLEDFNSSADVHSAILSGGLYHTSSVDKLVANNCDQIIRSKLSPHFEPLWLTNQRQGMKSGSFYWPDDFVAVNKSRPDFAVGSNPTERNAYFDTKMIHRWLLNPSITFMSIFIPPPPVLRDSEFMYNYVEYVDEFISNLLLIIKKSSRLNSSVSIIFIGGTAVVNNQNNFEAVPIRKIFKQWPVSAFGNHFKQARLLEFWPTPNELEEDDLRLLDEQNPDYFSCSTTEFRQQNPNLDTGLLPPYYLVAKSGKILQGNTDSRNPEITSMPRSSPFVLLWGKAFTTSPEVCGFSQSKSNSPIQLYDIYPMVCWALGLQQPWLNWGKLSRVKKYLKNHPSDAQVADFEGGIIAALALALAITFIACALKHHLRYNSLHPVGNNMASVRYKKRRIRRPWLGSVQASGSLSHHVLLGNHRDDNGFALDESEEEEVLMENDLSARENRRREKESADAYIQMLHSPTGNRSAPSLTRA</sequence>
<feature type="compositionally biased region" description="Basic and acidic residues" evidence="1">
    <location>
        <begin position="505"/>
        <end position="518"/>
    </location>
</feature>
<keyword evidence="2" id="KW-0732">Signal</keyword>
<dbReference type="InterPro" id="IPR017850">
    <property type="entry name" value="Alkaline_phosphatase_core_sf"/>
</dbReference>
<evidence type="ECO:0000256" key="2">
    <source>
        <dbReference type="SAM" id="SignalP"/>
    </source>
</evidence>
<evidence type="ECO:0000313" key="5">
    <source>
        <dbReference type="WBParaSite" id="HDID_0000922401-mRNA-1"/>
    </source>
</evidence>
<dbReference type="OrthoDB" id="415411at2759"/>
<feature type="compositionally biased region" description="Polar residues" evidence="1">
    <location>
        <begin position="526"/>
        <end position="540"/>
    </location>
</feature>
<feature type="chain" id="PRO_5043131532" evidence="2">
    <location>
        <begin position="25"/>
        <end position="540"/>
    </location>
</feature>
<evidence type="ECO:0000313" key="3">
    <source>
        <dbReference type="EMBL" id="VDL61540.1"/>
    </source>
</evidence>
<dbReference type="EMBL" id="UYSG01011239">
    <property type="protein sequence ID" value="VDL61540.1"/>
    <property type="molecule type" value="Genomic_DNA"/>
</dbReference>
<dbReference type="AlphaFoldDB" id="A0A0R3SUN6"/>
<name>A0A0R3SUN6_HYMDI</name>
<dbReference type="Proteomes" id="UP000274504">
    <property type="component" value="Unassembled WGS sequence"/>
</dbReference>
<gene>
    <name evidence="3" type="ORF">HDID_LOCUS9222</name>
</gene>
<dbReference type="WBParaSite" id="HDID_0000922401-mRNA-1">
    <property type="protein sequence ID" value="HDID_0000922401-mRNA-1"/>
    <property type="gene ID" value="HDID_0000922401"/>
</dbReference>
<reference evidence="3 4" key="2">
    <citation type="submission" date="2018-11" db="EMBL/GenBank/DDBJ databases">
        <authorList>
            <consortium name="Pathogen Informatics"/>
        </authorList>
    </citation>
    <scope>NUCLEOTIDE SEQUENCE [LARGE SCALE GENOMIC DNA]</scope>
</reference>
<organism evidence="5">
    <name type="scientific">Hymenolepis diminuta</name>
    <name type="common">Rat tapeworm</name>
    <dbReference type="NCBI Taxonomy" id="6216"/>
    <lineage>
        <taxon>Eukaryota</taxon>
        <taxon>Metazoa</taxon>
        <taxon>Spiralia</taxon>
        <taxon>Lophotrochozoa</taxon>
        <taxon>Platyhelminthes</taxon>
        <taxon>Cestoda</taxon>
        <taxon>Eucestoda</taxon>
        <taxon>Cyclophyllidea</taxon>
        <taxon>Hymenolepididae</taxon>
        <taxon>Hymenolepis</taxon>
    </lineage>
</organism>
<evidence type="ECO:0000256" key="1">
    <source>
        <dbReference type="SAM" id="MobiDB-lite"/>
    </source>
</evidence>
<protein>
    <submittedName>
        <fullName evidence="5">Ectonucleotide pyrophosphatase/phosphodiesterase family member 3</fullName>
    </submittedName>
</protein>
<dbReference type="SUPFAM" id="SSF53649">
    <property type="entry name" value="Alkaline phosphatase-like"/>
    <property type="match status" value="1"/>
</dbReference>
<feature type="region of interest" description="Disordered" evidence="1">
    <location>
        <begin position="500"/>
        <end position="540"/>
    </location>
</feature>
<reference evidence="5" key="1">
    <citation type="submission" date="2017-02" db="UniProtKB">
        <authorList>
            <consortium name="WormBaseParasite"/>
        </authorList>
    </citation>
    <scope>IDENTIFICATION</scope>
</reference>
<feature type="signal peptide" evidence="2">
    <location>
        <begin position="1"/>
        <end position="24"/>
    </location>
</feature>
<proteinExistence type="predicted"/>